<reference evidence="2" key="1">
    <citation type="submission" date="2016-10" db="EMBL/GenBank/DDBJ databases">
        <authorList>
            <person name="Varghese N."/>
            <person name="Submissions S."/>
        </authorList>
    </citation>
    <scope>NUCLEOTIDE SEQUENCE [LARGE SCALE GENOMIC DNA]</scope>
    <source>
        <strain evidence="2">CGMCC 1.10784</strain>
    </source>
</reference>
<gene>
    <name evidence="1" type="ORF">SAMN05216378_2756</name>
</gene>
<dbReference type="Proteomes" id="UP000198855">
    <property type="component" value="Unassembled WGS sequence"/>
</dbReference>
<dbReference type="EMBL" id="FOMT01000002">
    <property type="protein sequence ID" value="SFE21720.1"/>
    <property type="molecule type" value="Genomic_DNA"/>
</dbReference>
<organism evidence="1 2">
    <name type="scientific">Paenibacillus catalpae</name>
    <dbReference type="NCBI Taxonomy" id="1045775"/>
    <lineage>
        <taxon>Bacteria</taxon>
        <taxon>Bacillati</taxon>
        <taxon>Bacillota</taxon>
        <taxon>Bacilli</taxon>
        <taxon>Bacillales</taxon>
        <taxon>Paenibacillaceae</taxon>
        <taxon>Paenibacillus</taxon>
    </lineage>
</organism>
<dbReference type="AlphaFoldDB" id="A0A1I1YUL5"/>
<evidence type="ECO:0000313" key="2">
    <source>
        <dbReference type="Proteomes" id="UP000198855"/>
    </source>
</evidence>
<dbReference type="OrthoDB" id="2939921at2"/>
<accession>A0A1I1YUL5</accession>
<protein>
    <submittedName>
        <fullName evidence="1">Uncharacterized protein</fullName>
    </submittedName>
</protein>
<dbReference type="RefSeq" id="WP_091185746.1">
    <property type="nucleotide sequence ID" value="NZ_FOMT01000002.1"/>
</dbReference>
<keyword evidence="2" id="KW-1185">Reference proteome</keyword>
<name>A0A1I1YUL5_9BACL</name>
<proteinExistence type="predicted"/>
<sequence>MLIRLAIVILIIAVVLVFDAPNYKKSNKRGRAVYGISITAAIYLGLDYAAGKDWPDLHNVADFIFSAPAKMIATYFESKS</sequence>
<evidence type="ECO:0000313" key="1">
    <source>
        <dbReference type="EMBL" id="SFE21720.1"/>
    </source>
</evidence>
<dbReference type="STRING" id="1045775.SAMN05216378_2756"/>